<proteinExistence type="predicted"/>
<evidence type="ECO:0000313" key="2">
    <source>
        <dbReference type="Proteomes" id="UP000193006"/>
    </source>
</evidence>
<keyword evidence="2" id="KW-1185">Reference proteome</keyword>
<name>A0A1X9MBA4_9BACI</name>
<dbReference type="EMBL" id="CP020814">
    <property type="protein sequence ID" value="ARK30688.1"/>
    <property type="molecule type" value="Genomic_DNA"/>
</dbReference>
<evidence type="ECO:0000313" key="1">
    <source>
        <dbReference type="EMBL" id="ARK30688.1"/>
    </source>
</evidence>
<dbReference type="RefSeq" id="WP_066149386.1">
    <property type="nucleotide sequence ID" value="NZ_CP020814.1"/>
</dbReference>
<protein>
    <submittedName>
        <fullName evidence="1">Uncharacterized protein</fullName>
    </submittedName>
</protein>
<sequence length="86" mass="10067">MSDTYIQSILNQVQKTIDQSLTELMEVKMIRENDPTEFSYLQHELNELEEKLASLLQDQNCSSYYPSLQDAHKRICEVQDIMIKGI</sequence>
<reference evidence="1 2" key="1">
    <citation type="submission" date="2017-04" db="EMBL/GenBank/DDBJ databases">
        <title>Bacillus krulwichiae AM31D Genome sequencing and assembly.</title>
        <authorList>
            <person name="Krulwich T.A."/>
            <person name="Anastor L."/>
            <person name="Ehrlich R."/>
            <person name="Ehrlich G.D."/>
            <person name="Janto B."/>
        </authorList>
    </citation>
    <scope>NUCLEOTIDE SEQUENCE [LARGE SCALE GENOMIC DNA]</scope>
    <source>
        <strain evidence="1 2">AM31D</strain>
    </source>
</reference>
<organism evidence="1 2">
    <name type="scientific">Halalkalibacter krulwichiae</name>
    <dbReference type="NCBI Taxonomy" id="199441"/>
    <lineage>
        <taxon>Bacteria</taxon>
        <taxon>Bacillati</taxon>
        <taxon>Bacillota</taxon>
        <taxon>Bacilli</taxon>
        <taxon>Bacillales</taxon>
        <taxon>Bacillaceae</taxon>
        <taxon>Halalkalibacter</taxon>
    </lineage>
</organism>
<dbReference type="AlphaFoldDB" id="A0A1X9MBA4"/>
<accession>A0A1X9MBA4</accession>
<dbReference type="KEGG" id="bkw:BkAM31D_13070"/>
<dbReference type="Proteomes" id="UP000193006">
    <property type="component" value="Chromosome"/>
</dbReference>
<gene>
    <name evidence="1" type="ORF">BkAM31D_13070</name>
</gene>